<feature type="domain" description="HTH gntR-type" evidence="4">
    <location>
        <begin position="15"/>
        <end position="82"/>
    </location>
</feature>
<dbReference type="KEGG" id="cwo:Cwoe_0109"/>
<reference evidence="6" key="2">
    <citation type="submission" date="2010-01" db="EMBL/GenBank/DDBJ databases">
        <title>The complete genome of Conexibacter woesei DSM 14684.</title>
        <authorList>
            <consortium name="US DOE Joint Genome Institute (JGI-PGF)"/>
            <person name="Lucas S."/>
            <person name="Copeland A."/>
            <person name="Lapidus A."/>
            <person name="Glavina del Rio T."/>
            <person name="Dalin E."/>
            <person name="Tice H."/>
            <person name="Bruce D."/>
            <person name="Goodwin L."/>
            <person name="Pitluck S."/>
            <person name="Kyrpides N."/>
            <person name="Mavromatis K."/>
            <person name="Ivanova N."/>
            <person name="Mikhailova N."/>
            <person name="Chertkov O."/>
            <person name="Brettin T."/>
            <person name="Detter J.C."/>
            <person name="Han C."/>
            <person name="Larimer F."/>
            <person name="Land M."/>
            <person name="Hauser L."/>
            <person name="Markowitz V."/>
            <person name="Cheng J.-F."/>
            <person name="Hugenholtz P."/>
            <person name="Woyke T."/>
            <person name="Wu D."/>
            <person name="Pukall R."/>
            <person name="Steenblock K."/>
            <person name="Schneider S."/>
            <person name="Klenk H.-P."/>
            <person name="Eisen J.A."/>
        </authorList>
    </citation>
    <scope>NUCLEOTIDE SEQUENCE [LARGE SCALE GENOMIC DNA]</scope>
    <source>
        <strain evidence="6">DSM 14684 / CIP 108061 / JCM 11494 / NBRC 100937 / ID131577</strain>
    </source>
</reference>
<evidence type="ECO:0000256" key="1">
    <source>
        <dbReference type="ARBA" id="ARBA00023015"/>
    </source>
</evidence>
<evidence type="ECO:0000256" key="3">
    <source>
        <dbReference type="ARBA" id="ARBA00023163"/>
    </source>
</evidence>
<evidence type="ECO:0000259" key="4">
    <source>
        <dbReference type="PROSITE" id="PS50949"/>
    </source>
</evidence>
<dbReference type="Gene3D" id="1.10.10.10">
    <property type="entry name" value="Winged helix-like DNA-binding domain superfamily/Winged helix DNA-binding domain"/>
    <property type="match status" value="1"/>
</dbReference>
<dbReference type="InterPro" id="IPR000524">
    <property type="entry name" value="Tscrpt_reg_HTH_GntR"/>
</dbReference>
<dbReference type="GO" id="GO:0003677">
    <property type="term" value="F:DNA binding"/>
    <property type="evidence" value="ECO:0007669"/>
    <property type="project" value="UniProtKB-KW"/>
</dbReference>
<dbReference type="Proteomes" id="UP000008229">
    <property type="component" value="Chromosome"/>
</dbReference>
<dbReference type="GO" id="GO:0003700">
    <property type="term" value="F:DNA-binding transcription factor activity"/>
    <property type="evidence" value="ECO:0007669"/>
    <property type="project" value="InterPro"/>
</dbReference>
<reference evidence="5 6" key="1">
    <citation type="journal article" date="2010" name="Stand. Genomic Sci.">
        <title>Complete genome sequence of Conexibacter woesei type strain (ID131577).</title>
        <authorList>
            <person name="Pukall R."/>
            <person name="Lapidus A."/>
            <person name="Glavina Del Rio T."/>
            <person name="Copeland A."/>
            <person name="Tice H."/>
            <person name="Cheng J.-F."/>
            <person name="Lucas S."/>
            <person name="Chen F."/>
            <person name="Nolan M."/>
            <person name="Bruce D."/>
            <person name="Goodwin L."/>
            <person name="Pitluck S."/>
            <person name="Mavromatis K."/>
            <person name="Ivanova N."/>
            <person name="Ovchinnikova G."/>
            <person name="Pati A."/>
            <person name="Chen A."/>
            <person name="Palaniappan K."/>
            <person name="Land M."/>
            <person name="Hauser L."/>
            <person name="Chang Y.-J."/>
            <person name="Jeffries C.D."/>
            <person name="Chain P."/>
            <person name="Meincke L."/>
            <person name="Sims D."/>
            <person name="Brettin T."/>
            <person name="Detter J.C."/>
            <person name="Rohde M."/>
            <person name="Goeker M."/>
            <person name="Bristow J."/>
            <person name="Eisen J.A."/>
            <person name="Markowitz V."/>
            <person name="Kyrpides N.C."/>
            <person name="Klenk H.-P."/>
            <person name="Hugenholtz P."/>
        </authorList>
    </citation>
    <scope>NUCLEOTIDE SEQUENCE [LARGE SCALE GENOMIC DNA]</scope>
    <source>
        <strain evidence="6">DSM 14684 / CIP 108061 / JCM 11494 / NBRC 100937 / ID131577</strain>
    </source>
</reference>
<dbReference type="PANTHER" id="PTHR43537">
    <property type="entry name" value="TRANSCRIPTIONAL REGULATOR, GNTR FAMILY"/>
    <property type="match status" value="1"/>
</dbReference>
<keyword evidence="6" id="KW-1185">Reference proteome</keyword>
<evidence type="ECO:0000313" key="6">
    <source>
        <dbReference type="Proteomes" id="UP000008229"/>
    </source>
</evidence>
<proteinExistence type="predicted"/>
<dbReference type="SMART" id="SM00345">
    <property type="entry name" value="HTH_GNTR"/>
    <property type="match status" value="1"/>
</dbReference>
<evidence type="ECO:0000256" key="2">
    <source>
        <dbReference type="ARBA" id="ARBA00023125"/>
    </source>
</evidence>
<keyword evidence="3" id="KW-0804">Transcription</keyword>
<dbReference type="PROSITE" id="PS50949">
    <property type="entry name" value="HTH_GNTR"/>
    <property type="match status" value="1"/>
</dbReference>
<dbReference type="PANTHER" id="PTHR43537:SF5">
    <property type="entry name" value="UXU OPERON TRANSCRIPTIONAL REGULATOR"/>
    <property type="match status" value="1"/>
</dbReference>
<evidence type="ECO:0000313" key="5">
    <source>
        <dbReference type="EMBL" id="ADB48545.1"/>
    </source>
</evidence>
<dbReference type="HOGENOM" id="CLU_017584_5_5_11"/>
<sequence>MVKLPAPRLQPVDDKNLADRVADQLRETIQSGGYAPGERLVERRLASELGVSHIPVREALTRLTEEGLVERLPRRGCRVAAVSAKDLRDLSSLRVLLEQYVAERAQENWTPRAERSLRELVAQMEAAADRGDTSRLSDLDVRFHEQLWALTDHEILVDLVSQLRGRISGFLRAATNALEPEALRAHAASHGELIDAIASGKSGKARRAMAKHVEDAAKRLQENAPPEAG</sequence>
<dbReference type="Pfam" id="PF00392">
    <property type="entry name" value="GntR"/>
    <property type="match status" value="1"/>
</dbReference>
<dbReference type="SMART" id="SM00895">
    <property type="entry name" value="FCD"/>
    <property type="match status" value="1"/>
</dbReference>
<dbReference type="AlphaFoldDB" id="D3F4W7"/>
<dbReference type="CDD" id="cd07377">
    <property type="entry name" value="WHTH_GntR"/>
    <property type="match status" value="1"/>
</dbReference>
<dbReference type="EMBL" id="CP001854">
    <property type="protein sequence ID" value="ADB48545.1"/>
    <property type="molecule type" value="Genomic_DNA"/>
</dbReference>
<dbReference type="InterPro" id="IPR011711">
    <property type="entry name" value="GntR_C"/>
</dbReference>
<protein>
    <submittedName>
        <fullName evidence="5">Transcriptional regulator, GntR family</fullName>
    </submittedName>
</protein>
<dbReference type="SUPFAM" id="SSF46785">
    <property type="entry name" value="Winged helix' DNA-binding domain"/>
    <property type="match status" value="1"/>
</dbReference>
<organism evidence="5 6">
    <name type="scientific">Conexibacter woesei (strain DSM 14684 / CCUG 47730 / CIP 108061 / JCM 11494 / NBRC 100937 / ID131577)</name>
    <dbReference type="NCBI Taxonomy" id="469383"/>
    <lineage>
        <taxon>Bacteria</taxon>
        <taxon>Bacillati</taxon>
        <taxon>Actinomycetota</taxon>
        <taxon>Thermoleophilia</taxon>
        <taxon>Solirubrobacterales</taxon>
        <taxon>Conexibacteraceae</taxon>
        <taxon>Conexibacter</taxon>
    </lineage>
</organism>
<keyword evidence="2" id="KW-0238">DNA-binding</keyword>
<keyword evidence="1" id="KW-0805">Transcription regulation</keyword>
<name>D3F4W7_CONWI</name>
<dbReference type="InterPro" id="IPR036390">
    <property type="entry name" value="WH_DNA-bd_sf"/>
</dbReference>
<dbReference type="InterPro" id="IPR008920">
    <property type="entry name" value="TF_FadR/GntR_C"/>
</dbReference>
<dbReference type="Gene3D" id="1.20.120.530">
    <property type="entry name" value="GntR ligand-binding domain-like"/>
    <property type="match status" value="1"/>
</dbReference>
<dbReference type="InterPro" id="IPR036388">
    <property type="entry name" value="WH-like_DNA-bd_sf"/>
</dbReference>
<dbReference type="SUPFAM" id="SSF48008">
    <property type="entry name" value="GntR ligand-binding domain-like"/>
    <property type="match status" value="1"/>
</dbReference>
<gene>
    <name evidence="5" type="ordered locus">Cwoe_0109</name>
</gene>
<dbReference type="eggNOG" id="COG1802">
    <property type="taxonomic scope" value="Bacteria"/>
</dbReference>
<accession>D3F4W7</accession>
<dbReference type="STRING" id="469383.Cwoe_0109"/>
<dbReference type="Pfam" id="PF07729">
    <property type="entry name" value="FCD"/>
    <property type="match status" value="1"/>
</dbReference>